<keyword evidence="1" id="KW-0285">Flavoprotein</keyword>
<dbReference type="PANTHER" id="PTHR23026:SF90">
    <property type="entry name" value="IODOTYROSINE DEIODINASE 1"/>
    <property type="match status" value="1"/>
</dbReference>
<organism evidence="5 6">
    <name type="scientific">Fulvitalea axinellae</name>
    <dbReference type="NCBI Taxonomy" id="1182444"/>
    <lineage>
        <taxon>Bacteria</taxon>
        <taxon>Pseudomonadati</taxon>
        <taxon>Bacteroidota</taxon>
        <taxon>Cytophagia</taxon>
        <taxon>Cytophagales</taxon>
        <taxon>Persicobacteraceae</taxon>
        <taxon>Fulvitalea</taxon>
    </lineage>
</organism>
<keyword evidence="6" id="KW-1185">Reference proteome</keyword>
<feature type="domain" description="Nitroreductase" evidence="4">
    <location>
        <begin position="38"/>
        <end position="205"/>
    </location>
</feature>
<keyword evidence="3" id="KW-0560">Oxidoreductase</keyword>
<keyword evidence="2" id="KW-0288">FMN</keyword>
<dbReference type="Proteomes" id="UP001348817">
    <property type="component" value="Chromosome"/>
</dbReference>
<dbReference type="KEGG" id="fax:FUAX_06000"/>
<dbReference type="CDD" id="cd02144">
    <property type="entry name" value="iodotyrosine_dehalogenase"/>
    <property type="match status" value="1"/>
</dbReference>
<sequence length="228" mass="26170">MSQNTIDTEKKFITYKGLNFTESDTLERSKEFYGLMDKRRSVRDFSDKPVPKKVIDNIIRTASTAPSGAHKQPWTFCVVSNAELKSRIRKMAEEEEYKSYHGRMSDEWLDDLKPLGTDWVKEFLDIAPWLIIVMKKPYDLGENGEKRQNYYVNESVGLASGFLLAAIHEAGLVSLTHTPSPMNFLAKALERPENERPFLLIPVGYPADDCQVPDLERKPLEDVAVYYE</sequence>
<dbReference type="RefSeq" id="WP_338393445.1">
    <property type="nucleotide sequence ID" value="NZ_AP025314.1"/>
</dbReference>
<name>A0AAU9CX74_9BACT</name>
<evidence type="ECO:0000313" key="5">
    <source>
        <dbReference type="EMBL" id="BDD08168.1"/>
    </source>
</evidence>
<evidence type="ECO:0000313" key="6">
    <source>
        <dbReference type="Proteomes" id="UP001348817"/>
    </source>
</evidence>
<dbReference type="PANTHER" id="PTHR23026">
    <property type="entry name" value="NADPH NITROREDUCTASE"/>
    <property type="match status" value="1"/>
</dbReference>
<accession>A0AAU9CX74</accession>
<dbReference type="EMBL" id="AP025314">
    <property type="protein sequence ID" value="BDD08168.1"/>
    <property type="molecule type" value="Genomic_DNA"/>
</dbReference>
<protein>
    <submittedName>
        <fullName evidence="5">Oxidoreductase</fullName>
    </submittedName>
</protein>
<dbReference type="Gene3D" id="3.40.109.10">
    <property type="entry name" value="NADH Oxidase"/>
    <property type="match status" value="1"/>
</dbReference>
<dbReference type="SUPFAM" id="SSF55469">
    <property type="entry name" value="FMN-dependent nitroreductase-like"/>
    <property type="match status" value="1"/>
</dbReference>
<dbReference type="InterPro" id="IPR029479">
    <property type="entry name" value="Nitroreductase"/>
</dbReference>
<proteinExistence type="predicted"/>
<evidence type="ECO:0000256" key="2">
    <source>
        <dbReference type="ARBA" id="ARBA00022643"/>
    </source>
</evidence>
<evidence type="ECO:0000256" key="3">
    <source>
        <dbReference type="ARBA" id="ARBA00023002"/>
    </source>
</evidence>
<reference evidence="5 6" key="1">
    <citation type="submission" date="2021-12" db="EMBL/GenBank/DDBJ databases">
        <title>Genome sequencing of bacteria with rrn-lacking chromosome and rrn-plasmid.</title>
        <authorList>
            <person name="Anda M."/>
            <person name="Iwasaki W."/>
        </authorList>
    </citation>
    <scope>NUCLEOTIDE SEQUENCE [LARGE SCALE GENOMIC DNA]</scope>
    <source>
        <strain evidence="5 6">DSM 100852</strain>
    </source>
</reference>
<dbReference type="InterPro" id="IPR050627">
    <property type="entry name" value="Nitroreductase/BluB"/>
</dbReference>
<dbReference type="Pfam" id="PF00881">
    <property type="entry name" value="Nitroreductase"/>
    <property type="match status" value="1"/>
</dbReference>
<evidence type="ECO:0000256" key="1">
    <source>
        <dbReference type="ARBA" id="ARBA00022630"/>
    </source>
</evidence>
<gene>
    <name evidence="5" type="ORF">FUAX_06000</name>
</gene>
<evidence type="ECO:0000259" key="4">
    <source>
        <dbReference type="Pfam" id="PF00881"/>
    </source>
</evidence>
<dbReference type="AlphaFoldDB" id="A0AAU9CX74"/>
<dbReference type="GO" id="GO:0016491">
    <property type="term" value="F:oxidoreductase activity"/>
    <property type="evidence" value="ECO:0007669"/>
    <property type="project" value="UniProtKB-KW"/>
</dbReference>
<dbReference type="InterPro" id="IPR000415">
    <property type="entry name" value="Nitroreductase-like"/>
</dbReference>